<comment type="similarity">
    <text evidence="1 9">Belongs to the selenophosphate synthase 1 family. Class I subfamily.</text>
</comment>
<comment type="function">
    <text evidence="9">Synthesizes selenophosphate from selenide and ATP.</text>
</comment>
<dbReference type="NCBIfam" id="NF002098">
    <property type="entry name" value="PRK00943.1"/>
    <property type="match status" value="1"/>
</dbReference>
<dbReference type="SUPFAM" id="SSF55326">
    <property type="entry name" value="PurM N-terminal domain-like"/>
    <property type="match status" value="1"/>
</dbReference>
<keyword evidence="2 9" id="KW-0808">Transferase</keyword>
<dbReference type="Pfam" id="PF02769">
    <property type="entry name" value="AIRS_C"/>
    <property type="match status" value="1"/>
</dbReference>
<feature type="binding site" description="in other chain" evidence="9">
    <location>
        <position position="61"/>
    </location>
    <ligand>
        <name>ATP</name>
        <dbReference type="ChEBI" id="CHEBI:30616"/>
        <note>ligand shared between dimeric partners</note>
    </ligand>
</feature>
<keyword evidence="5 9" id="KW-0418">Kinase</keyword>
<dbReference type="InterPro" id="IPR016188">
    <property type="entry name" value="PurM-like_N"/>
</dbReference>
<evidence type="ECO:0000256" key="2">
    <source>
        <dbReference type="ARBA" id="ARBA00022679"/>
    </source>
</evidence>
<keyword evidence="6 9" id="KW-0067">ATP-binding</keyword>
<dbReference type="Gene3D" id="3.30.1330.10">
    <property type="entry name" value="PurM-like, N-terminal domain"/>
    <property type="match status" value="1"/>
</dbReference>
<dbReference type="InterPro" id="IPR023061">
    <property type="entry name" value="SelD_I"/>
</dbReference>
<feature type="binding site" evidence="9">
    <location>
        <position position="21"/>
    </location>
    <ligand>
        <name>Mg(2+)</name>
        <dbReference type="ChEBI" id="CHEBI:18420"/>
    </ligand>
</feature>
<evidence type="ECO:0000256" key="9">
    <source>
        <dbReference type="HAMAP-Rule" id="MF_00625"/>
    </source>
</evidence>
<dbReference type="AlphaFoldDB" id="A0A6N3G4L8"/>
<sequence length="318" mass="32992">MSGLPRTLEPNLLVGYDSSDDAAVYRLTDELALIQTVDFFPPVVDDPYDFGQIAAANALSDVYAMGGEPRLAMNLLAVPSCLPREAVGAILEGGAAKVAEAGAVTAGGHSIEDTEPKYGLCVSGLVHPGAVLTNRGAREGDLLVLTKPLGSGILTTAAKAELLSGAEYRAMTDLMAALNRDAARAAVPLRPSACTDVTGFGLIGHAREMAEGAGCTIELWPGRVPIVPQALELARDGIIPAGAYRNLEFAGPEVETAGTFPQAVLDCLYDPQTSGGLLLAIAEERGAELLCRLADAGVTAAVVGRVRPRGPRRIVLKP</sequence>
<keyword evidence="3 9" id="KW-0479">Metal-binding</keyword>
<dbReference type="PIRSF" id="PIRSF036407">
    <property type="entry name" value="Selenphspht_syn"/>
    <property type="match status" value="1"/>
</dbReference>
<feature type="binding site" evidence="9">
    <location>
        <position position="196"/>
    </location>
    <ligand>
        <name>Mg(2+)</name>
        <dbReference type="ChEBI" id="CHEBI:18420"/>
    </ligand>
</feature>
<feature type="domain" description="PurM-like N-terminal" evidence="10">
    <location>
        <begin position="20"/>
        <end position="126"/>
    </location>
</feature>
<keyword evidence="4 9" id="KW-0547">Nucleotide-binding</keyword>
<evidence type="ECO:0000256" key="7">
    <source>
        <dbReference type="ARBA" id="ARBA00022842"/>
    </source>
</evidence>
<feature type="binding site" description="in other chain" evidence="9">
    <location>
        <position position="38"/>
    </location>
    <ligand>
        <name>ATP</name>
        <dbReference type="ChEBI" id="CHEBI:30616"/>
        <note>ligand shared between dimeric partners</note>
    </ligand>
</feature>
<comment type="subunit">
    <text evidence="9">Homodimer.</text>
</comment>
<keyword evidence="7 9" id="KW-0460">Magnesium</keyword>
<dbReference type="GO" id="GO:0016260">
    <property type="term" value="P:selenocysteine biosynthetic process"/>
    <property type="evidence" value="ECO:0007669"/>
    <property type="project" value="InterPro"/>
</dbReference>
<dbReference type="Gene3D" id="3.90.650.10">
    <property type="entry name" value="PurM-like C-terminal domain"/>
    <property type="match status" value="1"/>
</dbReference>
<dbReference type="EC" id="2.7.9.3" evidence="9"/>
<dbReference type="FunFam" id="3.90.650.10:FF:000004">
    <property type="entry name" value="Selenide, water dikinase"/>
    <property type="match status" value="1"/>
</dbReference>
<evidence type="ECO:0000256" key="1">
    <source>
        <dbReference type="ARBA" id="ARBA00008026"/>
    </source>
</evidence>
<evidence type="ECO:0000256" key="4">
    <source>
        <dbReference type="ARBA" id="ARBA00022741"/>
    </source>
</evidence>
<dbReference type="SUPFAM" id="SSF56042">
    <property type="entry name" value="PurM C-terminal domain-like"/>
    <property type="match status" value="1"/>
</dbReference>
<dbReference type="PANTHER" id="PTHR10256">
    <property type="entry name" value="SELENIDE, WATER DIKINASE"/>
    <property type="match status" value="1"/>
</dbReference>
<dbReference type="InterPro" id="IPR010918">
    <property type="entry name" value="PurM-like_C_dom"/>
</dbReference>
<name>A0A6N3G4L8_FLAPL</name>
<dbReference type="GO" id="GO:0004756">
    <property type="term" value="F:selenide, water dikinase activity"/>
    <property type="evidence" value="ECO:0007669"/>
    <property type="project" value="UniProtKB-UniRule"/>
</dbReference>
<comment type="cofactor">
    <cofactor evidence="9">
        <name>Mg(2+)</name>
        <dbReference type="ChEBI" id="CHEBI:18420"/>
    </cofactor>
    <text evidence="9">Binds 1 Mg(2+) ion per monomer.</text>
</comment>
<evidence type="ECO:0000256" key="8">
    <source>
        <dbReference type="ARBA" id="ARBA00023266"/>
    </source>
</evidence>
<accession>A0A6N3G4L8</accession>
<comment type="caution">
    <text evidence="9">Lacks conserved residue(s) required for the propagation of feature annotation.</text>
</comment>
<gene>
    <name evidence="9 12" type="primary">selD</name>
    <name evidence="12" type="ORF">FPLFYP42_02902</name>
</gene>
<dbReference type="GO" id="GO:0000287">
    <property type="term" value="F:magnesium ion binding"/>
    <property type="evidence" value="ECO:0007669"/>
    <property type="project" value="UniProtKB-UniRule"/>
</dbReference>
<comment type="catalytic activity">
    <reaction evidence="9">
        <text>hydrogenselenide + ATP + H2O = selenophosphate + AMP + phosphate + 2 H(+)</text>
        <dbReference type="Rhea" id="RHEA:18737"/>
        <dbReference type="ChEBI" id="CHEBI:15377"/>
        <dbReference type="ChEBI" id="CHEBI:15378"/>
        <dbReference type="ChEBI" id="CHEBI:16144"/>
        <dbReference type="ChEBI" id="CHEBI:29317"/>
        <dbReference type="ChEBI" id="CHEBI:30616"/>
        <dbReference type="ChEBI" id="CHEBI:43474"/>
        <dbReference type="ChEBI" id="CHEBI:456215"/>
        <dbReference type="EC" id="2.7.9.3"/>
    </reaction>
</comment>
<feature type="binding site" description="in other chain" evidence="9">
    <location>
        <begin position="18"/>
        <end position="20"/>
    </location>
    <ligand>
        <name>ATP</name>
        <dbReference type="ChEBI" id="CHEBI:30616"/>
        <note>ligand shared between dimeric partners</note>
    </ligand>
</feature>
<feature type="domain" description="PurM-like C-terminal" evidence="11">
    <location>
        <begin position="138"/>
        <end position="310"/>
    </location>
</feature>
<evidence type="ECO:0000259" key="11">
    <source>
        <dbReference type="Pfam" id="PF02769"/>
    </source>
</evidence>
<dbReference type="NCBIfam" id="TIGR00476">
    <property type="entry name" value="selD"/>
    <property type="match status" value="1"/>
</dbReference>
<dbReference type="PANTHER" id="PTHR10256:SF0">
    <property type="entry name" value="INACTIVE SELENIDE, WATER DIKINASE-LIKE PROTEIN-RELATED"/>
    <property type="match status" value="1"/>
</dbReference>
<dbReference type="HAMAP" id="MF_00625">
    <property type="entry name" value="SelD"/>
    <property type="match status" value="1"/>
</dbReference>
<evidence type="ECO:0000256" key="6">
    <source>
        <dbReference type="ARBA" id="ARBA00022840"/>
    </source>
</evidence>
<organism evidence="12">
    <name type="scientific">Flavonifractor plautii</name>
    <name type="common">Fusobacterium plautii</name>
    <dbReference type="NCBI Taxonomy" id="292800"/>
    <lineage>
        <taxon>Bacteria</taxon>
        <taxon>Bacillati</taxon>
        <taxon>Bacillota</taxon>
        <taxon>Clostridia</taxon>
        <taxon>Eubacteriales</taxon>
        <taxon>Oscillospiraceae</taxon>
        <taxon>Flavonifractor</taxon>
    </lineage>
</organism>
<evidence type="ECO:0000256" key="5">
    <source>
        <dbReference type="ARBA" id="ARBA00022777"/>
    </source>
</evidence>
<dbReference type="GO" id="GO:0005737">
    <property type="term" value="C:cytoplasm"/>
    <property type="evidence" value="ECO:0007669"/>
    <property type="project" value="TreeGrafter"/>
</dbReference>
<feature type="binding site" evidence="9">
    <location>
        <begin position="108"/>
        <end position="110"/>
    </location>
    <ligand>
        <name>ATP</name>
        <dbReference type="ChEBI" id="CHEBI:30616"/>
        <note>ligand shared between dimeric partners</note>
    </ligand>
</feature>
<dbReference type="InterPro" id="IPR004536">
    <property type="entry name" value="SPS/SelD"/>
</dbReference>
<dbReference type="InterPro" id="IPR036921">
    <property type="entry name" value="PurM-like_N_sf"/>
</dbReference>
<dbReference type="GO" id="GO:0005524">
    <property type="term" value="F:ATP binding"/>
    <property type="evidence" value="ECO:0007669"/>
    <property type="project" value="UniProtKB-UniRule"/>
</dbReference>
<dbReference type="CDD" id="cd02195">
    <property type="entry name" value="SelD"/>
    <property type="match status" value="1"/>
</dbReference>
<dbReference type="Pfam" id="PF00586">
    <property type="entry name" value="AIRS"/>
    <property type="match status" value="1"/>
</dbReference>
<protein>
    <recommendedName>
        <fullName evidence="9">Selenide, water dikinase</fullName>
        <ecNumber evidence="9">2.7.9.3</ecNumber>
    </recommendedName>
    <alternativeName>
        <fullName evidence="9">Selenium donor protein</fullName>
    </alternativeName>
    <alternativeName>
        <fullName evidence="9">Selenophosphate synthase</fullName>
    </alternativeName>
</protein>
<reference evidence="12" key="1">
    <citation type="submission" date="2019-11" db="EMBL/GenBank/DDBJ databases">
        <authorList>
            <person name="Feng L."/>
        </authorList>
    </citation>
    <scope>NUCLEOTIDE SEQUENCE</scope>
    <source>
        <strain evidence="12">FplautiiLFYP42</strain>
    </source>
</reference>
<proteinExistence type="inferred from homology"/>
<evidence type="ECO:0000256" key="3">
    <source>
        <dbReference type="ARBA" id="ARBA00022723"/>
    </source>
</evidence>
<feature type="binding site" evidence="9">
    <location>
        <position position="61"/>
    </location>
    <ligand>
        <name>Mg(2+)</name>
        <dbReference type="ChEBI" id="CHEBI:18420"/>
    </ligand>
</feature>
<keyword evidence="8 9" id="KW-0711">Selenium</keyword>
<dbReference type="EMBL" id="CACRUB010000047">
    <property type="protein sequence ID" value="VYU58599.1"/>
    <property type="molecule type" value="Genomic_DNA"/>
</dbReference>
<evidence type="ECO:0000313" key="12">
    <source>
        <dbReference type="EMBL" id="VYU58599.1"/>
    </source>
</evidence>
<evidence type="ECO:0000259" key="10">
    <source>
        <dbReference type="Pfam" id="PF00586"/>
    </source>
</evidence>
<dbReference type="InterPro" id="IPR036676">
    <property type="entry name" value="PurM-like_C_sf"/>
</dbReference>